<evidence type="ECO:0000313" key="3">
    <source>
        <dbReference type="EMBL" id="KTD32074.1"/>
    </source>
</evidence>
<dbReference type="AlphaFoldDB" id="A0A0W0WIC0"/>
<evidence type="ECO:0000259" key="2">
    <source>
        <dbReference type="Pfam" id="PF00582"/>
    </source>
</evidence>
<name>A0A0W0WIC0_9GAMM</name>
<dbReference type="Proteomes" id="UP000054761">
    <property type="component" value="Unassembled WGS sequence"/>
</dbReference>
<dbReference type="PANTHER" id="PTHR46268:SF6">
    <property type="entry name" value="UNIVERSAL STRESS PROTEIN UP12"/>
    <property type="match status" value="1"/>
</dbReference>
<evidence type="ECO:0000256" key="1">
    <source>
        <dbReference type="ARBA" id="ARBA00008791"/>
    </source>
</evidence>
<dbReference type="RefSeq" id="WP_058500878.1">
    <property type="nucleotide sequence ID" value="NZ_CAAAJA010000048.1"/>
</dbReference>
<gene>
    <name evidence="3" type="ORF">Lisr_0491</name>
</gene>
<dbReference type="InterPro" id="IPR014729">
    <property type="entry name" value="Rossmann-like_a/b/a_fold"/>
</dbReference>
<dbReference type="Pfam" id="PF00582">
    <property type="entry name" value="Usp"/>
    <property type="match status" value="2"/>
</dbReference>
<comment type="similarity">
    <text evidence="1">Belongs to the universal stress protein A family.</text>
</comment>
<feature type="domain" description="UspA" evidence="2">
    <location>
        <begin position="6"/>
        <end position="139"/>
    </location>
</feature>
<dbReference type="OrthoDB" id="9792500at2"/>
<sequence>MILNGIKRILITTDFSKHAHFALKRAIQIAERYQAELTCLHVLNQNWFKSGSSHDEDTAIKEAEHAFAQALKNTTTSYPVKFITLSGRAPDKINQYISDNDIQLVLMGAHGTFYLNDYILGTNSESVVKNAKIPVQLVKNKPNNDYQRVLVATDFSDASKKATETAFQLYPDAEFLLLHIADVWYEKYLDDTSQRQQFDDEMSRGLQKKLEQFLEECEVDTTHFSTKFIGGYPANDLAKYASIWDAQLVVAGTRGHSLLHYILLGRTVDKLLRTSTTDMLIVPA</sequence>
<dbReference type="PRINTS" id="PR01438">
    <property type="entry name" value="UNVRSLSTRESS"/>
</dbReference>
<dbReference type="InterPro" id="IPR006016">
    <property type="entry name" value="UspA"/>
</dbReference>
<accession>A0A0W0WIC0</accession>
<evidence type="ECO:0000313" key="4">
    <source>
        <dbReference type="Proteomes" id="UP000054761"/>
    </source>
</evidence>
<dbReference type="STRING" id="454.Lisr_0491"/>
<organism evidence="3 4">
    <name type="scientific">Legionella israelensis</name>
    <dbReference type="NCBI Taxonomy" id="454"/>
    <lineage>
        <taxon>Bacteria</taxon>
        <taxon>Pseudomonadati</taxon>
        <taxon>Pseudomonadota</taxon>
        <taxon>Gammaproteobacteria</taxon>
        <taxon>Legionellales</taxon>
        <taxon>Legionellaceae</taxon>
        <taxon>Legionella</taxon>
    </lineage>
</organism>
<dbReference type="CDD" id="cd00293">
    <property type="entry name" value="USP-like"/>
    <property type="match status" value="2"/>
</dbReference>
<feature type="domain" description="UspA" evidence="2">
    <location>
        <begin position="146"/>
        <end position="283"/>
    </location>
</feature>
<protein>
    <submittedName>
        <fullName evidence="3">Universal stress protein family protein</fullName>
    </submittedName>
</protein>
<dbReference type="Gene3D" id="3.40.50.620">
    <property type="entry name" value="HUPs"/>
    <property type="match status" value="2"/>
</dbReference>
<reference evidence="3 4" key="1">
    <citation type="submission" date="2015-11" db="EMBL/GenBank/DDBJ databases">
        <title>Genomic analysis of 38 Legionella species identifies large and diverse effector repertoires.</title>
        <authorList>
            <person name="Burstein D."/>
            <person name="Amaro F."/>
            <person name="Zusman T."/>
            <person name="Lifshitz Z."/>
            <person name="Cohen O."/>
            <person name="Gilbert J.A."/>
            <person name="Pupko T."/>
            <person name="Shuman H.A."/>
            <person name="Segal G."/>
        </authorList>
    </citation>
    <scope>NUCLEOTIDE SEQUENCE [LARGE SCALE GENOMIC DNA]</scope>
    <source>
        <strain evidence="3 4">Bercovier 4</strain>
    </source>
</reference>
<dbReference type="PATRIC" id="fig|454.4.peg.516"/>
<dbReference type="InterPro" id="IPR006015">
    <property type="entry name" value="Universal_stress_UspA"/>
</dbReference>
<keyword evidence="4" id="KW-1185">Reference proteome</keyword>
<comment type="caution">
    <text evidence="3">The sequence shown here is derived from an EMBL/GenBank/DDBJ whole genome shotgun (WGS) entry which is preliminary data.</text>
</comment>
<dbReference type="SUPFAM" id="SSF52402">
    <property type="entry name" value="Adenine nucleotide alpha hydrolases-like"/>
    <property type="match status" value="2"/>
</dbReference>
<dbReference type="PANTHER" id="PTHR46268">
    <property type="entry name" value="STRESS RESPONSE PROTEIN NHAX"/>
    <property type="match status" value="1"/>
</dbReference>
<dbReference type="EMBL" id="LNYH01000015">
    <property type="protein sequence ID" value="KTD32074.1"/>
    <property type="molecule type" value="Genomic_DNA"/>
</dbReference>
<proteinExistence type="inferred from homology"/>